<feature type="domain" description="Translocation and assembly module TamB C-terminal" evidence="5">
    <location>
        <begin position="883"/>
        <end position="1114"/>
    </location>
</feature>
<reference evidence="6 7" key="1">
    <citation type="journal article" date="2014" name="PLoS ONE">
        <title>Physiological and genomic features of a novel sulfur-oxidizing gammaproteobacterium belonging to a previously uncultivated symbiotic lineage isolated from a hydrothermal vent.</title>
        <authorList>
            <person name="Nunoura T."/>
            <person name="Takaki Y."/>
            <person name="Kazama H."/>
            <person name="Kakuta J."/>
            <person name="Shimamura S."/>
            <person name="Makita H."/>
            <person name="Hirai M."/>
            <person name="Miyazaki M."/>
            <person name="Takai K."/>
        </authorList>
    </citation>
    <scope>NUCLEOTIDE SEQUENCE [LARGE SCALE GENOMIC DNA]</scope>
    <source>
        <strain evidence="6 7">Hiromi1</strain>
    </source>
</reference>
<evidence type="ECO:0000256" key="3">
    <source>
        <dbReference type="ARBA" id="ARBA00022989"/>
    </source>
</evidence>
<dbReference type="Pfam" id="PF04357">
    <property type="entry name" value="TamB"/>
    <property type="match status" value="1"/>
</dbReference>
<accession>A0A7U6GHZ4</accession>
<organism evidence="6 7">
    <name type="scientific">Thiolapillus brandeum</name>
    <dbReference type="NCBI Taxonomy" id="1076588"/>
    <lineage>
        <taxon>Bacteria</taxon>
        <taxon>Pseudomonadati</taxon>
        <taxon>Pseudomonadota</taxon>
        <taxon>Gammaproteobacteria</taxon>
        <taxon>Chromatiales</taxon>
        <taxon>Sedimenticolaceae</taxon>
        <taxon>Thiolapillus</taxon>
    </lineage>
</organism>
<evidence type="ECO:0000256" key="4">
    <source>
        <dbReference type="ARBA" id="ARBA00023136"/>
    </source>
</evidence>
<evidence type="ECO:0000256" key="1">
    <source>
        <dbReference type="ARBA" id="ARBA00004167"/>
    </source>
</evidence>
<evidence type="ECO:0000313" key="6">
    <source>
        <dbReference type="EMBL" id="BAO43933.1"/>
    </source>
</evidence>
<dbReference type="GO" id="GO:0005886">
    <property type="term" value="C:plasma membrane"/>
    <property type="evidence" value="ECO:0007669"/>
    <property type="project" value="InterPro"/>
</dbReference>
<name>A0A7U6GHZ4_9GAMM</name>
<dbReference type="PANTHER" id="PTHR36985:SF1">
    <property type="entry name" value="TRANSLOCATION AND ASSEMBLY MODULE SUBUNIT TAMB"/>
    <property type="match status" value="1"/>
</dbReference>
<protein>
    <recommendedName>
        <fullName evidence="5">Translocation and assembly module TamB C-terminal domain-containing protein</fullName>
    </recommendedName>
</protein>
<dbReference type="InterPro" id="IPR007452">
    <property type="entry name" value="TamB_C"/>
</dbReference>
<sequence>MGLVSLLLLTVLVVWLALGTETGLRWSLNAGKGFIPGQLQLAKIEGNLLGDLRLQGLTYVTPQLKMEAAELVLRWQPGKLLHGLVLIDELGAQGVRYQQKQQAPKQDTEPLTLTDVDLPVDLQVNKLAINDVQVVASPGGKPLVLNELLLSAVWNAQGLTLDKLSLKAPVADLSARGQLDPHKDYPLGLDLNWQLHQETLPRLSGSGRLSGDLHLLKLEQRIQGDVDARVSAHARQVLSALNWDADIQLTKLPGEWLPYDPAVAAMLLDLKAKGDLQRASAQVALDLEPVQTAGVQKPVKLNLEGDFQFETQKFQADARWSDLQWPLTGSAQVQSETGRLSVSGVPDGYHFQLQALLQGRDIPAGDWEGEGDGNLRSARLKLSGKTLQGLLQAQGMLGWSPEVSWDMNILGQDIDPAELQADWSGQLDMKLHARGSLPNTGLKLDLDIEELAGQLREQAIGGSGQVQVDGQRVKLDQLVLSSGSARLQANGELDERWNLRWKLNVPGMGDLLPGATGVVQGEGQLTGSIDKPVIQARLQSRDLLLQGNRCKQCDIKLDLGLDPAYISHATVAGTGMLLAGQGMRSLSLRVDGPMPDQRIGLDVDHDQGRLQFSAAGALDLQEGAWSGQIRELALNTPDYGHWRMARAADLQVAGDKVELSPLCLRDQQTSLCAELHRGAKTGKAVLDLKGFSLERLRPWLPAEIARLDGMLNLQATADLDALVKGQLHGAISKGELVYLDAKLKERSLPLHDGKVEAVYDDQKLSANWNLGIGEDSAQGSLLVPRDALDADPMQAPLKGNIVLEVKDLGIITAFVPDIQKIEGFASVNLDLGGKLGDPRITGHARVQSGTVVIPRAGLELKDLLVEITGNGGQQLQIRSGVKSGEGELQLSGEVILDAARGWPAKLKLEGRQFLLADLPEARVIVSPDLTLETSQDLIRVRGRVGVPLAHLELKDLPAGSRSLSSDVVVLNQDGSLTPKASSRIDAEVTVTLGQDVHFKGFGLNADLGGQLFVDQKPGKVANASGEIEIQGGSFRAYGQNLTIEKGRIAYAGGRIDNPGMRLRASRKMDDITVGVEVSGTAKKPRFTTWSTDPDLAQKDIVSILLTGQRTDNLSEAKVYAGRQITKDLSVGVNLGGGKDGSEFVARYKLRDNVNLEGTSSARKSGVSINYTIQVE</sequence>
<gene>
    <name evidence="6" type="ORF">TBH_C1003</name>
</gene>
<dbReference type="GO" id="GO:0009306">
    <property type="term" value="P:protein secretion"/>
    <property type="evidence" value="ECO:0007669"/>
    <property type="project" value="InterPro"/>
</dbReference>
<dbReference type="PANTHER" id="PTHR36985">
    <property type="entry name" value="TRANSLOCATION AND ASSEMBLY MODULE SUBUNIT TAMB"/>
    <property type="match status" value="1"/>
</dbReference>
<keyword evidence="7" id="KW-1185">Reference proteome</keyword>
<keyword evidence="3" id="KW-1133">Transmembrane helix</keyword>
<dbReference type="KEGG" id="tbn:TBH_C1003"/>
<evidence type="ECO:0000313" key="7">
    <source>
        <dbReference type="Proteomes" id="UP000031631"/>
    </source>
</evidence>
<evidence type="ECO:0000256" key="2">
    <source>
        <dbReference type="ARBA" id="ARBA00022692"/>
    </source>
</evidence>
<keyword evidence="4" id="KW-0472">Membrane</keyword>
<evidence type="ECO:0000259" key="5">
    <source>
        <dbReference type="Pfam" id="PF04357"/>
    </source>
</evidence>
<dbReference type="GO" id="GO:0097347">
    <property type="term" value="C:TAM protein secretion complex"/>
    <property type="evidence" value="ECO:0007669"/>
    <property type="project" value="TreeGrafter"/>
</dbReference>
<proteinExistence type="predicted"/>
<dbReference type="EMBL" id="AP012273">
    <property type="protein sequence ID" value="BAO43933.1"/>
    <property type="molecule type" value="Genomic_DNA"/>
</dbReference>
<comment type="subcellular location">
    <subcellularLocation>
        <location evidence="1">Membrane</location>
        <topology evidence="1">Single-pass membrane protein</topology>
    </subcellularLocation>
</comment>
<dbReference type="AlphaFoldDB" id="A0A7U6GHZ4"/>
<dbReference type="Proteomes" id="UP000031631">
    <property type="component" value="Chromosome"/>
</dbReference>
<keyword evidence="2" id="KW-0812">Transmembrane</keyword>